<gene>
    <name evidence="11" type="ORF">FHU39_000275</name>
</gene>
<evidence type="ECO:0000256" key="6">
    <source>
        <dbReference type="ARBA" id="ARBA00022723"/>
    </source>
</evidence>
<evidence type="ECO:0000256" key="9">
    <source>
        <dbReference type="ARBA" id="ARBA00031306"/>
    </source>
</evidence>
<accession>A0A839N6A9</accession>
<evidence type="ECO:0000256" key="4">
    <source>
        <dbReference type="ARBA" id="ARBA00022630"/>
    </source>
</evidence>
<proteinExistence type="predicted"/>
<keyword evidence="12" id="KW-1185">Reference proteome</keyword>
<dbReference type="EC" id="2.7.1.180" evidence="2"/>
<keyword evidence="8" id="KW-0460">Magnesium</keyword>
<keyword evidence="6" id="KW-0479">Metal-binding</keyword>
<dbReference type="GO" id="GO:0016740">
    <property type="term" value="F:transferase activity"/>
    <property type="evidence" value="ECO:0007669"/>
    <property type="project" value="UniProtKB-KW"/>
</dbReference>
<evidence type="ECO:0000256" key="5">
    <source>
        <dbReference type="ARBA" id="ARBA00022679"/>
    </source>
</evidence>
<comment type="catalytic activity">
    <reaction evidence="10">
        <text>L-threonyl-[protein] + FAD = FMN-L-threonyl-[protein] + AMP + H(+)</text>
        <dbReference type="Rhea" id="RHEA:36847"/>
        <dbReference type="Rhea" id="RHEA-COMP:11060"/>
        <dbReference type="Rhea" id="RHEA-COMP:11061"/>
        <dbReference type="ChEBI" id="CHEBI:15378"/>
        <dbReference type="ChEBI" id="CHEBI:30013"/>
        <dbReference type="ChEBI" id="CHEBI:57692"/>
        <dbReference type="ChEBI" id="CHEBI:74257"/>
        <dbReference type="ChEBI" id="CHEBI:456215"/>
        <dbReference type="EC" id="2.7.1.180"/>
    </reaction>
</comment>
<evidence type="ECO:0000256" key="1">
    <source>
        <dbReference type="ARBA" id="ARBA00001946"/>
    </source>
</evidence>
<dbReference type="InterPro" id="IPR024932">
    <property type="entry name" value="ApbE"/>
</dbReference>
<evidence type="ECO:0000313" key="12">
    <source>
        <dbReference type="Proteomes" id="UP000559182"/>
    </source>
</evidence>
<dbReference type="PANTHER" id="PTHR30040">
    <property type="entry name" value="THIAMINE BIOSYNTHESIS LIPOPROTEIN APBE"/>
    <property type="match status" value="1"/>
</dbReference>
<keyword evidence="5" id="KW-0808">Transferase</keyword>
<evidence type="ECO:0000256" key="10">
    <source>
        <dbReference type="ARBA" id="ARBA00048540"/>
    </source>
</evidence>
<protein>
    <recommendedName>
        <fullName evidence="3">FAD:protein FMN transferase</fullName>
        <ecNumber evidence="2">2.7.1.180</ecNumber>
    </recommendedName>
    <alternativeName>
        <fullName evidence="9">Flavin transferase</fullName>
    </alternativeName>
</protein>
<organism evidence="11 12">
    <name type="scientific">Flexivirga oryzae</name>
    <dbReference type="NCBI Taxonomy" id="1794944"/>
    <lineage>
        <taxon>Bacteria</taxon>
        <taxon>Bacillati</taxon>
        <taxon>Actinomycetota</taxon>
        <taxon>Actinomycetes</taxon>
        <taxon>Micrococcales</taxon>
        <taxon>Dermacoccaceae</taxon>
        <taxon>Flexivirga</taxon>
    </lineage>
</organism>
<dbReference type="InterPro" id="IPR003374">
    <property type="entry name" value="ApbE-like_sf"/>
</dbReference>
<dbReference type="SUPFAM" id="SSF143631">
    <property type="entry name" value="ApbE-like"/>
    <property type="match status" value="1"/>
</dbReference>
<dbReference type="GO" id="GO:0046872">
    <property type="term" value="F:metal ion binding"/>
    <property type="evidence" value="ECO:0007669"/>
    <property type="project" value="UniProtKB-KW"/>
</dbReference>
<reference evidence="11 12" key="1">
    <citation type="submission" date="2020-08" db="EMBL/GenBank/DDBJ databases">
        <title>Sequencing the genomes of 1000 actinobacteria strains.</title>
        <authorList>
            <person name="Klenk H.-P."/>
        </authorList>
    </citation>
    <scope>NUCLEOTIDE SEQUENCE [LARGE SCALE GENOMIC DNA]</scope>
    <source>
        <strain evidence="11 12">DSM 105369</strain>
    </source>
</reference>
<dbReference type="PANTHER" id="PTHR30040:SF2">
    <property type="entry name" value="FAD:PROTEIN FMN TRANSFERASE"/>
    <property type="match status" value="1"/>
</dbReference>
<dbReference type="Pfam" id="PF02424">
    <property type="entry name" value="ApbE"/>
    <property type="match status" value="1"/>
</dbReference>
<dbReference type="EMBL" id="JACHVQ010000001">
    <property type="protein sequence ID" value="MBB2890291.1"/>
    <property type="molecule type" value="Genomic_DNA"/>
</dbReference>
<dbReference type="Proteomes" id="UP000559182">
    <property type="component" value="Unassembled WGS sequence"/>
</dbReference>
<dbReference type="AlphaFoldDB" id="A0A839N6A9"/>
<comment type="cofactor">
    <cofactor evidence="1">
        <name>Mg(2+)</name>
        <dbReference type="ChEBI" id="CHEBI:18420"/>
    </cofactor>
</comment>
<dbReference type="Gene3D" id="3.10.520.10">
    <property type="entry name" value="ApbE-like domains"/>
    <property type="match status" value="1"/>
</dbReference>
<keyword evidence="11" id="KW-0449">Lipoprotein</keyword>
<keyword evidence="7" id="KW-0274">FAD</keyword>
<dbReference type="RefSeq" id="WP_221185092.1">
    <property type="nucleotide sequence ID" value="NZ_JACHVQ010000001.1"/>
</dbReference>
<sequence length="305" mass="32019">MRSTAAIAAEFSAIGTTCRVLVTERSAAARAAELAAQQLADLDRAASRFRSDSELMRLRNDGMPQRVSPLLGNVVAAGIRAARLTDGLVDPTVGGALIGRGYDRDLDAVRALGDRTSTGSRPAPGWRSVRYDDRLHLLAIPPDCTLDFGASAKAFCADRLAARIHDTTGAGTLVDLGGDIATAGPTPVGGWRIGVETATGDVLQTVLARGQAFATSSTQLRTWRCDGVRQHHIIDPRTGAPAEVVWRQVTVAGGTALEANSASTAAILLGHDAPAWLGARRLPALLLGVDGAWRHTPGWPEREAA</sequence>
<comment type="caution">
    <text evidence="11">The sequence shown here is derived from an EMBL/GenBank/DDBJ whole genome shotgun (WGS) entry which is preliminary data.</text>
</comment>
<evidence type="ECO:0000256" key="2">
    <source>
        <dbReference type="ARBA" id="ARBA00011955"/>
    </source>
</evidence>
<evidence type="ECO:0000256" key="3">
    <source>
        <dbReference type="ARBA" id="ARBA00016337"/>
    </source>
</evidence>
<evidence type="ECO:0000256" key="7">
    <source>
        <dbReference type="ARBA" id="ARBA00022827"/>
    </source>
</evidence>
<name>A0A839N6A9_9MICO</name>
<keyword evidence="4" id="KW-0285">Flavoprotein</keyword>
<evidence type="ECO:0000256" key="8">
    <source>
        <dbReference type="ARBA" id="ARBA00022842"/>
    </source>
</evidence>
<evidence type="ECO:0000313" key="11">
    <source>
        <dbReference type="EMBL" id="MBB2890291.1"/>
    </source>
</evidence>